<keyword evidence="3" id="KW-1185">Reference proteome</keyword>
<dbReference type="Pfam" id="PF00753">
    <property type="entry name" value="Lactamase_B"/>
    <property type="match status" value="1"/>
</dbReference>
<comment type="caution">
    <text evidence="2">The sequence shown here is derived from an EMBL/GenBank/DDBJ whole genome shotgun (WGS) entry which is preliminary data.</text>
</comment>
<organism evidence="2 3">
    <name type="scientific">Kocuria coralli</name>
    <dbReference type="NCBI Taxonomy" id="1461025"/>
    <lineage>
        <taxon>Bacteria</taxon>
        <taxon>Bacillati</taxon>
        <taxon>Actinomycetota</taxon>
        <taxon>Actinomycetes</taxon>
        <taxon>Micrococcales</taxon>
        <taxon>Micrococcaceae</taxon>
        <taxon>Kocuria</taxon>
    </lineage>
</organism>
<proteinExistence type="predicted"/>
<keyword evidence="2" id="KW-0378">Hydrolase</keyword>
<dbReference type="GO" id="GO:0016787">
    <property type="term" value="F:hydrolase activity"/>
    <property type="evidence" value="ECO:0007669"/>
    <property type="project" value="UniProtKB-KW"/>
</dbReference>
<reference evidence="2 3" key="1">
    <citation type="submission" date="2019-05" db="EMBL/GenBank/DDBJ databases">
        <title>Kocuria coralli sp. nov., a novel actinobacterium isolated from coral reef seawater.</title>
        <authorList>
            <person name="Li J."/>
        </authorList>
    </citation>
    <scope>NUCLEOTIDE SEQUENCE [LARGE SCALE GENOMIC DNA]</scope>
    <source>
        <strain evidence="2 3">SCSIO 13007</strain>
    </source>
</reference>
<evidence type="ECO:0000259" key="1">
    <source>
        <dbReference type="SMART" id="SM00849"/>
    </source>
</evidence>
<dbReference type="InterPro" id="IPR036866">
    <property type="entry name" value="RibonucZ/Hydroxyglut_hydro"/>
</dbReference>
<gene>
    <name evidence="2" type="ORF">FCK90_03535</name>
</gene>
<dbReference type="EMBL" id="SZWF01000003">
    <property type="protein sequence ID" value="KAA9394995.1"/>
    <property type="molecule type" value="Genomic_DNA"/>
</dbReference>
<accession>A0A5J5L1B5</accession>
<dbReference type="PANTHER" id="PTHR46233:SF1">
    <property type="entry name" value="CONSERVED PROTEIN"/>
    <property type="match status" value="1"/>
</dbReference>
<dbReference type="InterPro" id="IPR051453">
    <property type="entry name" value="MBL_Glyoxalase_II"/>
</dbReference>
<dbReference type="OrthoDB" id="2971563at2"/>
<dbReference type="RefSeq" id="WP_158032920.1">
    <property type="nucleotide sequence ID" value="NZ_ML708612.1"/>
</dbReference>
<protein>
    <submittedName>
        <fullName evidence="2">MBL fold metallo-hydrolase</fullName>
    </submittedName>
</protein>
<name>A0A5J5L1B5_9MICC</name>
<dbReference type="Proteomes" id="UP000325957">
    <property type="component" value="Unassembled WGS sequence"/>
</dbReference>
<dbReference type="SUPFAM" id="SSF56281">
    <property type="entry name" value="Metallo-hydrolase/oxidoreductase"/>
    <property type="match status" value="1"/>
</dbReference>
<sequence>MIVTETQTIDLAEITVRSIQVSDMANNVYLLTSKKHGTQVLIDAADDPRAIAGLVGAGCHDCTLSGSLQMIITTHSHWDHVRALAEVKSRSEAVTACGSADEDDIDVAMDLTLDHGDVAEFDGFDLEVIGLRGHTPGSIALVYRDPQGPARIFTGDSLFPGGVGRTESKEDFEDLYHDVVTRIFDRFDDDTVIYPGHGDPTTLGAERPHLEEWRERGW</sequence>
<feature type="domain" description="Metallo-beta-lactamase" evidence="1">
    <location>
        <begin position="25"/>
        <end position="197"/>
    </location>
</feature>
<dbReference type="InterPro" id="IPR001279">
    <property type="entry name" value="Metallo-B-lactamas"/>
</dbReference>
<dbReference type="CDD" id="cd06262">
    <property type="entry name" value="metallo-hydrolase-like_MBL-fold"/>
    <property type="match status" value="1"/>
</dbReference>
<dbReference type="SMART" id="SM00849">
    <property type="entry name" value="Lactamase_B"/>
    <property type="match status" value="1"/>
</dbReference>
<dbReference type="PANTHER" id="PTHR46233">
    <property type="entry name" value="HYDROXYACYLGLUTATHIONE HYDROLASE GLOC"/>
    <property type="match status" value="1"/>
</dbReference>
<dbReference type="AlphaFoldDB" id="A0A5J5L1B5"/>
<evidence type="ECO:0000313" key="3">
    <source>
        <dbReference type="Proteomes" id="UP000325957"/>
    </source>
</evidence>
<evidence type="ECO:0000313" key="2">
    <source>
        <dbReference type="EMBL" id="KAA9394995.1"/>
    </source>
</evidence>
<dbReference type="Gene3D" id="3.60.15.10">
    <property type="entry name" value="Ribonuclease Z/Hydroxyacylglutathione hydrolase-like"/>
    <property type="match status" value="1"/>
</dbReference>